<dbReference type="PANTHER" id="PTHR46481">
    <property type="entry name" value="ZINC FINGER BED DOMAIN-CONTAINING PROTEIN 4"/>
    <property type="match status" value="1"/>
</dbReference>
<dbReference type="VEuPathDB" id="VectorBase:AMIN001065"/>
<accession>A0A182VSM5</accession>
<evidence type="ECO:0008006" key="8">
    <source>
        <dbReference type="Google" id="ProtNLM"/>
    </source>
</evidence>
<evidence type="ECO:0000256" key="4">
    <source>
        <dbReference type="ARBA" id="ARBA00022833"/>
    </source>
</evidence>
<organism evidence="6 7">
    <name type="scientific">Anopheles minimus</name>
    <dbReference type="NCBI Taxonomy" id="112268"/>
    <lineage>
        <taxon>Eukaryota</taxon>
        <taxon>Metazoa</taxon>
        <taxon>Ecdysozoa</taxon>
        <taxon>Arthropoda</taxon>
        <taxon>Hexapoda</taxon>
        <taxon>Insecta</taxon>
        <taxon>Pterygota</taxon>
        <taxon>Neoptera</taxon>
        <taxon>Endopterygota</taxon>
        <taxon>Diptera</taxon>
        <taxon>Nematocera</taxon>
        <taxon>Culicoidea</taxon>
        <taxon>Culicidae</taxon>
        <taxon>Anophelinae</taxon>
        <taxon>Anopheles</taxon>
    </lineage>
</organism>
<evidence type="ECO:0000256" key="2">
    <source>
        <dbReference type="ARBA" id="ARBA00022723"/>
    </source>
</evidence>
<dbReference type="AlphaFoldDB" id="A0A182VSM5"/>
<dbReference type="GO" id="GO:0005634">
    <property type="term" value="C:nucleus"/>
    <property type="evidence" value="ECO:0007669"/>
    <property type="project" value="UniProtKB-SubCell"/>
</dbReference>
<dbReference type="STRING" id="112268.A0A182VSM5"/>
<keyword evidence="2" id="KW-0479">Metal-binding</keyword>
<comment type="subcellular location">
    <subcellularLocation>
        <location evidence="1">Nucleus</location>
    </subcellularLocation>
</comment>
<keyword evidence="4" id="KW-0862">Zinc</keyword>
<reference evidence="6" key="2">
    <citation type="submission" date="2020-05" db="UniProtKB">
        <authorList>
            <consortium name="EnsemblMetazoa"/>
        </authorList>
    </citation>
    <scope>IDENTIFICATION</scope>
    <source>
        <strain evidence="6">MINIMUS1</strain>
    </source>
</reference>
<keyword evidence="5" id="KW-0539">Nucleus</keyword>
<keyword evidence="3" id="KW-0863">Zinc-finger</keyword>
<evidence type="ECO:0000313" key="6">
    <source>
        <dbReference type="EnsemblMetazoa" id="AMIN001065-PA"/>
    </source>
</evidence>
<sequence length="320" mass="37187">MLERFLKNKIPIVSCLASIKFKLNLSDFFDLATKEILGEKTVTISKVGILISTLNFEMSKAHEGVILTDETARLIGCLKKKLKKRFDDYNAEFVNQAILLDPRFKDQQFLGAKFEKTLVSLKEKLMPDNTESVSNNQAIANNEEKFKGLLWRKWRALENNDRTASSDRRSAATLEIERYLQEEGMDSMDDPLGWWKSKYLLYPRLYDIVQKPHQCHVNVFFRRQVALSRVEQAPDEACSNIPSNTLEEYVGIQRYFPNIRPPSAEMKRDLDETLLIMICKEYYPFSMVEGKHFQTFVKKLHPTYELPSRKTLTNALLLTI</sequence>
<dbReference type="Proteomes" id="UP000075920">
    <property type="component" value="Unassembled WGS sequence"/>
</dbReference>
<evidence type="ECO:0000256" key="5">
    <source>
        <dbReference type="ARBA" id="ARBA00023242"/>
    </source>
</evidence>
<name>A0A182VSM5_9DIPT</name>
<reference evidence="7" key="1">
    <citation type="submission" date="2013-03" db="EMBL/GenBank/DDBJ databases">
        <title>The Genome Sequence of Anopheles minimus MINIMUS1.</title>
        <authorList>
            <consortium name="The Broad Institute Genomics Platform"/>
            <person name="Neafsey D.E."/>
            <person name="Walton C."/>
            <person name="Walker B."/>
            <person name="Young S.K."/>
            <person name="Zeng Q."/>
            <person name="Gargeya S."/>
            <person name="Fitzgerald M."/>
            <person name="Haas B."/>
            <person name="Abouelleil A."/>
            <person name="Allen A.W."/>
            <person name="Alvarado L."/>
            <person name="Arachchi H.M."/>
            <person name="Berlin A.M."/>
            <person name="Chapman S.B."/>
            <person name="Gainer-Dewar J."/>
            <person name="Goldberg J."/>
            <person name="Griggs A."/>
            <person name="Gujja S."/>
            <person name="Hansen M."/>
            <person name="Howarth C."/>
            <person name="Imamovic A."/>
            <person name="Ireland A."/>
            <person name="Larimer J."/>
            <person name="McCowan C."/>
            <person name="Murphy C."/>
            <person name="Pearson M."/>
            <person name="Poon T.W."/>
            <person name="Priest M."/>
            <person name="Roberts A."/>
            <person name="Saif S."/>
            <person name="Shea T."/>
            <person name="Sisk P."/>
            <person name="Sykes S."/>
            <person name="Wortman J."/>
            <person name="Nusbaum C."/>
            <person name="Birren B."/>
        </authorList>
    </citation>
    <scope>NUCLEOTIDE SEQUENCE [LARGE SCALE GENOMIC DNA]</scope>
    <source>
        <strain evidence="7">MINIMUS1</strain>
    </source>
</reference>
<evidence type="ECO:0000256" key="3">
    <source>
        <dbReference type="ARBA" id="ARBA00022771"/>
    </source>
</evidence>
<keyword evidence="7" id="KW-1185">Reference proteome</keyword>
<dbReference type="SUPFAM" id="SSF53098">
    <property type="entry name" value="Ribonuclease H-like"/>
    <property type="match status" value="1"/>
</dbReference>
<protein>
    <recommendedName>
        <fullName evidence="8">HAT C-terminal dimerisation domain-containing protein</fullName>
    </recommendedName>
</protein>
<dbReference type="EnsemblMetazoa" id="AMIN001065-RA">
    <property type="protein sequence ID" value="AMIN001065-PA"/>
    <property type="gene ID" value="AMIN001065"/>
</dbReference>
<dbReference type="InterPro" id="IPR012337">
    <property type="entry name" value="RNaseH-like_sf"/>
</dbReference>
<proteinExistence type="predicted"/>
<evidence type="ECO:0000256" key="1">
    <source>
        <dbReference type="ARBA" id="ARBA00004123"/>
    </source>
</evidence>
<dbReference type="PANTHER" id="PTHR46481:SF10">
    <property type="entry name" value="ZINC FINGER BED DOMAIN-CONTAINING PROTEIN 39"/>
    <property type="match status" value="1"/>
</dbReference>
<evidence type="ECO:0000313" key="7">
    <source>
        <dbReference type="Proteomes" id="UP000075920"/>
    </source>
</evidence>
<dbReference type="GO" id="GO:0008270">
    <property type="term" value="F:zinc ion binding"/>
    <property type="evidence" value="ECO:0007669"/>
    <property type="project" value="UniProtKB-KW"/>
</dbReference>
<dbReference type="SUPFAM" id="SSF140996">
    <property type="entry name" value="Hermes dimerisation domain"/>
    <property type="match status" value="1"/>
</dbReference>
<dbReference type="InterPro" id="IPR052035">
    <property type="entry name" value="ZnF_BED_domain_contain"/>
</dbReference>